<evidence type="ECO:0000313" key="2">
    <source>
        <dbReference type="Proteomes" id="UP000001880"/>
    </source>
</evidence>
<dbReference type="KEGG" id="hoh:Hoch_1688"/>
<keyword evidence="2" id="KW-1185">Reference proteome</keyword>
<reference evidence="1 2" key="1">
    <citation type="journal article" date="2010" name="Stand. Genomic Sci.">
        <title>Complete genome sequence of Haliangium ochraceum type strain (SMP-2).</title>
        <authorList>
            <consortium name="US DOE Joint Genome Institute (JGI-PGF)"/>
            <person name="Ivanova N."/>
            <person name="Daum C."/>
            <person name="Lang E."/>
            <person name="Abt B."/>
            <person name="Kopitz M."/>
            <person name="Saunders E."/>
            <person name="Lapidus A."/>
            <person name="Lucas S."/>
            <person name="Glavina Del Rio T."/>
            <person name="Nolan M."/>
            <person name="Tice H."/>
            <person name="Copeland A."/>
            <person name="Cheng J.F."/>
            <person name="Chen F."/>
            <person name="Bruce D."/>
            <person name="Goodwin L."/>
            <person name="Pitluck S."/>
            <person name="Mavromatis K."/>
            <person name="Pati A."/>
            <person name="Mikhailova N."/>
            <person name="Chen A."/>
            <person name="Palaniappan K."/>
            <person name="Land M."/>
            <person name="Hauser L."/>
            <person name="Chang Y.J."/>
            <person name="Jeffries C.D."/>
            <person name="Detter J.C."/>
            <person name="Brettin T."/>
            <person name="Rohde M."/>
            <person name="Goker M."/>
            <person name="Bristow J."/>
            <person name="Markowitz V."/>
            <person name="Eisen J.A."/>
            <person name="Hugenholtz P."/>
            <person name="Kyrpides N.C."/>
            <person name="Klenk H.P."/>
        </authorList>
    </citation>
    <scope>NUCLEOTIDE SEQUENCE [LARGE SCALE GENOMIC DNA]</scope>
    <source>
        <strain evidence="2">DSM 14365 / CIP 107738 / JCM 11303 / AJ 13395 / SMP-2</strain>
    </source>
</reference>
<organism evidence="1 2">
    <name type="scientific">Haliangium ochraceum (strain DSM 14365 / JCM 11303 / SMP-2)</name>
    <dbReference type="NCBI Taxonomy" id="502025"/>
    <lineage>
        <taxon>Bacteria</taxon>
        <taxon>Pseudomonadati</taxon>
        <taxon>Myxococcota</taxon>
        <taxon>Polyangia</taxon>
        <taxon>Haliangiales</taxon>
        <taxon>Kofleriaceae</taxon>
        <taxon>Haliangium</taxon>
    </lineage>
</organism>
<gene>
    <name evidence="1" type="ordered locus">Hoch_1688</name>
</gene>
<dbReference type="EMBL" id="CP001804">
    <property type="protein sequence ID" value="ACY14238.1"/>
    <property type="molecule type" value="Genomic_DNA"/>
</dbReference>
<dbReference type="Proteomes" id="UP000001880">
    <property type="component" value="Chromosome"/>
</dbReference>
<sequence>MLGATPTDKILDAFTCERVGDEVSETAKACGTPEHYLWIQTGALYTAPTLTNDTAWVCLVKRLKTLPKVSNRIILVTGRHGDAVNWEMEDGSPLFTYDESHTVDDTKKEEQYRGEMLPAQVQVVSVSTLGGPHREKLRSATHDWIKAGHTVIYSWCYSFYSFHYEVGPKSFKDFIAAKVKYSRANELYLQYKNDTKTEWKTIRPLRESSKREAERLGDVVNQLAGPVELLRNQGRATALQDTLKTRAERELIWVVGRLYHPALYRPKMPLRRPPSRKKFG</sequence>
<accession>D0LWZ1</accession>
<dbReference type="RefSeq" id="WP_012826846.1">
    <property type="nucleotide sequence ID" value="NC_013440.1"/>
</dbReference>
<proteinExistence type="predicted"/>
<dbReference type="HOGENOM" id="CLU_993122_0_0_7"/>
<protein>
    <submittedName>
        <fullName evidence="1">Uncharacterized protein</fullName>
    </submittedName>
</protein>
<evidence type="ECO:0000313" key="1">
    <source>
        <dbReference type="EMBL" id="ACY14238.1"/>
    </source>
</evidence>
<name>D0LWZ1_HALO1</name>
<dbReference type="AlphaFoldDB" id="D0LWZ1"/>